<evidence type="ECO:0000313" key="2">
    <source>
        <dbReference type="Proteomes" id="UP000572268"/>
    </source>
</evidence>
<name>A0A7J6LQA7_PEROL</name>
<proteinExistence type="predicted"/>
<reference evidence="1 2" key="1">
    <citation type="submission" date="2020-04" db="EMBL/GenBank/DDBJ databases">
        <title>Perkinsus olseni comparative genomics.</title>
        <authorList>
            <person name="Bogema D.R."/>
        </authorList>
    </citation>
    <scope>NUCLEOTIDE SEQUENCE [LARGE SCALE GENOMIC DNA]</scope>
    <source>
        <strain evidence="1">ATCC PRA-31</strain>
    </source>
</reference>
<organism evidence="1 2">
    <name type="scientific">Perkinsus olseni</name>
    <name type="common">Perkinsus atlanticus</name>
    <dbReference type="NCBI Taxonomy" id="32597"/>
    <lineage>
        <taxon>Eukaryota</taxon>
        <taxon>Sar</taxon>
        <taxon>Alveolata</taxon>
        <taxon>Perkinsozoa</taxon>
        <taxon>Perkinsea</taxon>
        <taxon>Perkinsida</taxon>
        <taxon>Perkinsidae</taxon>
        <taxon>Perkinsus</taxon>
    </lineage>
</organism>
<dbReference type="AlphaFoldDB" id="A0A7J6LQA7"/>
<dbReference type="Proteomes" id="UP000572268">
    <property type="component" value="Unassembled WGS sequence"/>
</dbReference>
<accession>A0A7J6LQA7</accession>
<gene>
    <name evidence="1" type="ORF">FOL46_005753</name>
</gene>
<dbReference type="EMBL" id="JABANN010000355">
    <property type="protein sequence ID" value="KAF4661394.1"/>
    <property type="molecule type" value="Genomic_DNA"/>
</dbReference>
<protein>
    <submittedName>
        <fullName evidence="1">Uncharacterized protein</fullName>
    </submittedName>
</protein>
<sequence length="113" mass="12090">MRDELGRSSGLGKPEALVEHIYKYESLSAALARSTKGSDADCEAIGDFFEFLAGILVIYGNTEALGLLVHAVVLIQAVAQTPAKSLDLSVFPDLGIYRVNSSHREPALVETLA</sequence>
<evidence type="ECO:0000313" key="1">
    <source>
        <dbReference type="EMBL" id="KAF4661394.1"/>
    </source>
</evidence>
<comment type="caution">
    <text evidence="1">The sequence shown here is derived from an EMBL/GenBank/DDBJ whole genome shotgun (WGS) entry which is preliminary data.</text>
</comment>